<gene>
    <name evidence="2" type="ORF">CDEB00056_LOCUS842</name>
</gene>
<feature type="region of interest" description="Disordered" evidence="1">
    <location>
        <begin position="362"/>
        <end position="386"/>
    </location>
</feature>
<sequence>MKINALVAVLYPIVSAPGGTTFASNLHEQIFAGVEVNSTGEKKKSSNFQDSPGILDENDQIKSNALSSSSSPSVSPVPSVLPTISFSPSLSQFPSSSPSLPISHAIAVCGSKFMVGKKCAFHEEKINRSLLRAVRCCSNKDISSRRTGSQWQKHDSRGCSVWATSTIDRKCSGMLDFFQAKEFCENGGGRLCTSAEMAMGCAQNTGCKYNRQMVWTSSTDFTTKNIRNHLDEPIVGFPASYGIATCGSSEMVGKDKGCPIFEEKLDITKSKITPKRVVRCCSDADIGRNWRKNDTCGVWGGSKFNNQCSGQKTFSEANAFCKSFGGRLCTSQEVAMDCTHNTGCYYNREMVWTSSIEFETSSSPSVTLHPSPQPSSSLAPSGSPSSIPSSAPSVSYAIATCGSNEFIGTDGCPTHEEKAERNSLKAVRCCSDTGMGGKQWTYSDAGDCDVWAASQGLSSSGGCIGDLSFFKAKLFCESATVGGRLCTSAEVGKNCTIDTGCKSNRKMVWTSSTVPFTTTSSTSATAPP</sequence>
<organism evidence="2">
    <name type="scientific">Chaetoceros debilis</name>
    <dbReference type="NCBI Taxonomy" id="122233"/>
    <lineage>
        <taxon>Eukaryota</taxon>
        <taxon>Sar</taxon>
        <taxon>Stramenopiles</taxon>
        <taxon>Ochrophyta</taxon>
        <taxon>Bacillariophyta</taxon>
        <taxon>Coscinodiscophyceae</taxon>
        <taxon>Chaetocerotophycidae</taxon>
        <taxon>Chaetocerotales</taxon>
        <taxon>Chaetocerotaceae</taxon>
        <taxon>Chaetoceros</taxon>
    </lineage>
</organism>
<dbReference type="AlphaFoldDB" id="A0A7S3PUU7"/>
<evidence type="ECO:0000313" key="2">
    <source>
        <dbReference type="EMBL" id="CAE0456001.1"/>
    </source>
</evidence>
<proteinExistence type="predicted"/>
<dbReference type="EMBL" id="HBIO01001176">
    <property type="protein sequence ID" value="CAE0456001.1"/>
    <property type="molecule type" value="Transcribed_RNA"/>
</dbReference>
<accession>A0A7S3PUU7</accession>
<evidence type="ECO:0000256" key="1">
    <source>
        <dbReference type="SAM" id="MobiDB-lite"/>
    </source>
</evidence>
<name>A0A7S3PUU7_9STRA</name>
<protein>
    <submittedName>
        <fullName evidence="2">Uncharacterized protein</fullName>
    </submittedName>
</protein>
<feature type="compositionally biased region" description="Low complexity" evidence="1">
    <location>
        <begin position="374"/>
        <end position="386"/>
    </location>
</feature>
<reference evidence="2" key="1">
    <citation type="submission" date="2021-01" db="EMBL/GenBank/DDBJ databases">
        <authorList>
            <person name="Corre E."/>
            <person name="Pelletier E."/>
            <person name="Niang G."/>
            <person name="Scheremetjew M."/>
            <person name="Finn R."/>
            <person name="Kale V."/>
            <person name="Holt S."/>
            <person name="Cochrane G."/>
            <person name="Meng A."/>
            <person name="Brown T."/>
            <person name="Cohen L."/>
        </authorList>
    </citation>
    <scope>NUCLEOTIDE SEQUENCE</scope>
    <source>
        <strain evidence="2">MM31A-1</strain>
    </source>
</reference>